<dbReference type="PRINTS" id="PR00368">
    <property type="entry name" value="FADPNR"/>
</dbReference>
<dbReference type="InterPro" id="IPR004099">
    <property type="entry name" value="Pyr_nucl-diS_OxRdtase_dimer"/>
</dbReference>
<evidence type="ECO:0000256" key="14">
    <source>
        <dbReference type="PIRSR" id="PIRSR000350-3"/>
    </source>
</evidence>
<feature type="binding site" evidence="14">
    <location>
        <position position="48"/>
    </location>
    <ligand>
        <name>FAD</name>
        <dbReference type="ChEBI" id="CHEBI:57692"/>
    </ligand>
</feature>
<dbReference type="InterPro" id="IPR001100">
    <property type="entry name" value="Pyr_nuc-diS_OxRdtase"/>
</dbReference>
<dbReference type="InterPro" id="IPR023753">
    <property type="entry name" value="FAD/NAD-binding_dom"/>
</dbReference>
<comment type="subcellular location">
    <subcellularLocation>
        <location evidence="1">Cytoplasm</location>
    </subcellularLocation>
</comment>
<dbReference type="SUPFAM" id="SSF55424">
    <property type="entry name" value="FAD/NAD-linked reductases, dimerisation (C-terminal) domain"/>
    <property type="match status" value="1"/>
</dbReference>
<dbReference type="EC" id="1.8.1.4" evidence="3 16"/>
<evidence type="ECO:0000313" key="20">
    <source>
        <dbReference type="Proteomes" id="UP000045545"/>
    </source>
</evidence>
<dbReference type="GO" id="GO:0004148">
    <property type="term" value="F:dihydrolipoyl dehydrogenase (NADH) activity"/>
    <property type="evidence" value="ECO:0007669"/>
    <property type="project" value="UniProtKB-EC"/>
</dbReference>
<dbReference type="InterPro" id="IPR012999">
    <property type="entry name" value="Pyr_OxRdtase_I_AS"/>
</dbReference>
<accession>A0A0E4GCP3</accession>
<evidence type="ECO:0000256" key="15">
    <source>
        <dbReference type="PIRSR" id="PIRSR000350-4"/>
    </source>
</evidence>
<evidence type="ECO:0000256" key="7">
    <source>
        <dbReference type="ARBA" id="ARBA00022827"/>
    </source>
</evidence>
<dbReference type="Gene3D" id="3.50.50.60">
    <property type="entry name" value="FAD/NAD(P)-binding domain"/>
    <property type="match status" value="2"/>
</dbReference>
<feature type="domain" description="Pyridine nucleotide-disulphide oxidoreductase dimerisation" evidence="17">
    <location>
        <begin position="336"/>
        <end position="443"/>
    </location>
</feature>
<dbReference type="RefSeq" id="WP_046495907.1">
    <property type="nucleotide sequence ID" value="NZ_CGIH01000009.1"/>
</dbReference>
<dbReference type="STRING" id="690567.743"/>
<comment type="similarity">
    <text evidence="2 16">Belongs to the class-I pyridine nucleotide-disulfide oxidoreductase family.</text>
</comment>
<sequence length="460" mass="48712">MKDLLIIGGGPGGYVAAIRARQLGLEVALVEKDQLGGTCLNRGCIPTKAYYKNAEVMRTMSKLEEYNIQSSGVQFNMAAARQRKETIVNNLVAGVAGLLKANGVEVINGQASIQDATTVIVKDQVIKCRRILIASGSESADLPVPGANLPGVMKSEDILDIEQVPAELIIIGGGVVGMEFAGIFNSFGSRVTVLEYAPQILNTLDSELIKRSNVIFKRQGIEIHTGTKVQSIQVAEGGLQVTAVNPKGTLIKEAALVLVAAGRKPVTDGLNLAKLGITTGHGFIQVDENFETNVKGIYAIGDVIGAPMLAHVASEEAMVAVERMAGLDSRVSYHAVPGCIFTFPEIATVGISEDQAKQQGIDYQTGKFQFGANGKAMTLGETDGLVKVIADQEDTIIGVHIMGPHASDLILEATLMVKNRMKINDVKGVIHPHPTLGETLAEAIAAVKGTAIHLQPPRGR</sequence>
<dbReference type="InterPro" id="IPR016156">
    <property type="entry name" value="FAD/NAD-linked_Rdtase_dimer_sf"/>
</dbReference>
<evidence type="ECO:0000313" key="19">
    <source>
        <dbReference type="EMBL" id="CFX18344.1"/>
    </source>
</evidence>
<dbReference type="PIRSF" id="PIRSF000350">
    <property type="entry name" value="Mercury_reductase_MerA"/>
    <property type="match status" value="1"/>
</dbReference>
<evidence type="ECO:0000259" key="18">
    <source>
        <dbReference type="Pfam" id="PF07992"/>
    </source>
</evidence>
<evidence type="ECO:0000256" key="12">
    <source>
        <dbReference type="ARBA" id="ARBA00049187"/>
    </source>
</evidence>
<dbReference type="Proteomes" id="UP000045545">
    <property type="component" value="Unassembled WGS sequence"/>
</dbReference>
<keyword evidence="8 16" id="KW-0560">Oxidoreductase</keyword>
<dbReference type="Pfam" id="PF02852">
    <property type="entry name" value="Pyr_redox_dim"/>
    <property type="match status" value="1"/>
</dbReference>
<dbReference type="PANTHER" id="PTHR22912">
    <property type="entry name" value="DISULFIDE OXIDOREDUCTASE"/>
    <property type="match status" value="1"/>
</dbReference>
<dbReference type="Pfam" id="PF07992">
    <property type="entry name" value="Pyr_redox_2"/>
    <property type="match status" value="1"/>
</dbReference>
<keyword evidence="10" id="KW-1015">Disulfide bond</keyword>
<evidence type="ECO:0000256" key="3">
    <source>
        <dbReference type="ARBA" id="ARBA00012608"/>
    </source>
</evidence>
<dbReference type="AlphaFoldDB" id="A0A0E4GCP3"/>
<evidence type="ECO:0000259" key="17">
    <source>
        <dbReference type="Pfam" id="PF02852"/>
    </source>
</evidence>
<evidence type="ECO:0000256" key="11">
    <source>
        <dbReference type="ARBA" id="ARBA00023284"/>
    </source>
</evidence>
<feature type="active site" description="Proton acceptor" evidence="13">
    <location>
        <position position="433"/>
    </location>
</feature>
<dbReference type="InterPro" id="IPR006258">
    <property type="entry name" value="Lipoamide_DH"/>
</dbReference>
<dbReference type="NCBIfam" id="TIGR01350">
    <property type="entry name" value="lipoamide_DH"/>
    <property type="match status" value="1"/>
</dbReference>
<evidence type="ECO:0000256" key="10">
    <source>
        <dbReference type="ARBA" id="ARBA00023157"/>
    </source>
</evidence>
<dbReference type="InterPro" id="IPR050151">
    <property type="entry name" value="Class-I_Pyr_Nuc-Dis_Oxidored"/>
</dbReference>
<dbReference type="GO" id="GO:0006103">
    <property type="term" value="P:2-oxoglutarate metabolic process"/>
    <property type="evidence" value="ECO:0007669"/>
    <property type="project" value="TreeGrafter"/>
</dbReference>
<feature type="binding site" evidence="14">
    <location>
        <begin position="308"/>
        <end position="311"/>
    </location>
    <ligand>
        <name>FAD</name>
        <dbReference type="ChEBI" id="CHEBI:57692"/>
    </ligand>
</feature>
<dbReference type="Gene3D" id="3.30.390.30">
    <property type="match status" value="1"/>
</dbReference>
<feature type="domain" description="FAD/NAD(P)-binding" evidence="18">
    <location>
        <begin position="3"/>
        <end position="317"/>
    </location>
</feature>
<dbReference type="GO" id="GO:0050660">
    <property type="term" value="F:flavin adenine dinucleotide binding"/>
    <property type="evidence" value="ECO:0007669"/>
    <property type="project" value="InterPro"/>
</dbReference>
<keyword evidence="6 16" id="KW-0285">Flavoprotein</keyword>
<comment type="cofactor">
    <cofactor evidence="14 16">
        <name>FAD</name>
        <dbReference type="ChEBI" id="CHEBI:57692"/>
    </cofactor>
    <text evidence="14 16">Binds 1 FAD per subunit.</text>
</comment>
<feature type="binding site" evidence="14">
    <location>
        <begin position="172"/>
        <end position="179"/>
    </location>
    <ligand>
        <name>NAD(+)</name>
        <dbReference type="ChEBI" id="CHEBI:57540"/>
    </ligand>
</feature>
<proteinExistence type="inferred from homology"/>
<keyword evidence="11 16" id="KW-0676">Redox-active center</keyword>
<protein>
    <recommendedName>
        <fullName evidence="4 16">Dihydrolipoyl dehydrogenase</fullName>
        <ecNumber evidence="3 16">1.8.1.4</ecNumber>
    </recommendedName>
</protein>
<keyword evidence="14" id="KW-0547">Nucleotide-binding</keyword>
<evidence type="ECO:0000256" key="4">
    <source>
        <dbReference type="ARBA" id="ARBA00016961"/>
    </source>
</evidence>
<dbReference type="PROSITE" id="PS00076">
    <property type="entry name" value="PYRIDINE_REDOX_1"/>
    <property type="match status" value="1"/>
</dbReference>
<feature type="disulfide bond" description="Redox-active" evidence="15">
    <location>
        <begin position="39"/>
        <end position="44"/>
    </location>
</feature>
<evidence type="ECO:0000256" key="8">
    <source>
        <dbReference type="ARBA" id="ARBA00023002"/>
    </source>
</evidence>
<dbReference type="PANTHER" id="PTHR22912:SF217">
    <property type="entry name" value="DIHYDROLIPOYL DEHYDROGENASE"/>
    <property type="match status" value="1"/>
</dbReference>
<keyword evidence="5" id="KW-0963">Cytoplasm</keyword>
<evidence type="ECO:0000256" key="16">
    <source>
        <dbReference type="RuleBase" id="RU003692"/>
    </source>
</evidence>
<reference evidence="19 20" key="1">
    <citation type="submission" date="2015-03" db="EMBL/GenBank/DDBJ databases">
        <authorList>
            <person name="Murphy D."/>
        </authorList>
    </citation>
    <scope>NUCLEOTIDE SEQUENCE [LARGE SCALE GENOMIC DNA]</scope>
    <source>
        <strain evidence="19 20">OL-4</strain>
    </source>
</reference>
<name>A0A0E4GCP3_9FIRM</name>
<keyword evidence="9 14" id="KW-0520">NAD</keyword>
<evidence type="ECO:0000256" key="1">
    <source>
        <dbReference type="ARBA" id="ARBA00004496"/>
    </source>
</evidence>
<dbReference type="GO" id="GO:0005737">
    <property type="term" value="C:cytoplasm"/>
    <property type="evidence" value="ECO:0007669"/>
    <property type="project" value="UniProtKB-SubCell"/>
</dbReference>
<dbReference type="InterPro" id="IPR036188">
    <property type="entry name" value="FAD/NAD-bd_sf"/>
</dbReference>
<evidence type="ECO:0000256" key="2">
    <source>
        <dbReference type="ARBA" id="ARBA00007532"/>
    </source>
</evidence>
<feature type="binding site" evidence="14">
    <location>
        <position position="262"/>
    </location>
    <ligand>
        <name>NAD(+)</name>
        <dbReference type="ChEBI" id="CHEBI:57540"/>
    </ligand>
</feature>
<dbReference type="SUPFAM" id="SSF51905">
    <property type="entry name" value="FAD/NAD(P)-binding domain"/>
    <property type="match status" value="1"/>
</dbReference>
<keyword evidence="20" id="KW-1185">Reference proteome</keyword>
<evidence type="ECO:0000256" key="9">
    <source>
        <dbReference type="ARBA" id="ARBA00023027"/>
    </source>
</evidence>
<organism evidence="19 20">
    <name type="scientific">Syntrophomonas zehnderi OL-4</name>
    <dbReference type="NCBI Taxonomy" id="690567"/>
    <lineage>
        <taxon>Bacteria</taxon>
        <taxon>Bacillati</taxon>
        <taxon>Bacillota</taxon>
        <taxon>Clostridia</taxon>
        <taxon>Eubacteriales</taxon>
        <taxon>Syntrophomonadaceae</taxon>
        <taxon>Syntrophomonas</taxon>
    </lineage>
</organism>
<dbReference type="EMBL" id="CGIH01000009">
    <property type="protein sequence ID" value="CFX18344.1"/>
    <property type="molecule type" value="Genomic_DNA"/>
</dbReference>
<dbReference type="FunFam" id="3.30.390.30:FF:000001">
    <property type="entry name" value="Dihydrolipoyl dehydrogenase"/>
    <property type="match status" value="1"/>
</dbReference>
<keyword evidence="7 14" id="KW-0274">FAD</keyword>
<evidence type="ECO:0000256" key="5">
    <source>
        <dbReference type="ARBA" id="ARBA00022490"/>
    </source>
</evidence>
<gene>
    <name evidence="19" type="ORF">743</name>
</gene>
<feature type="binding site" evidence="14">
    <location>
        <position position="302"/>
    </location>
    <ligand>
        <name>FAD</name>
        <dbReference type="ChEBI" id="CHEBI:57692"/>
    </ligand>
</feature>
<comment type="catalytic activity">
    <reaction evidence="12 16">
        <text>N(6)-[(R)-dihydrolipoyl]-L-lysyl-[protein] + NAD(+) = N(6)-[(R)-lipoyl]-L-lysyl-[protein] + NADH + H(+)</text>
        <dbReference type="Rhea" id="RHEA:15045"/>
        <dbReference type="Rhea" id="RHEA-COMP:10474"/>
        <dbReference type="Rhea" id="RHEA-COMP:10475"/>
        <dbReference type="ChEBI" id="CHEBI:15378"/>
        <dbReference type="ChEBI" id="CHEBI:57540"/>
        <dbReference type="ChEBI" id="CHEBI:57945"/>
        <dbReference type="ChEBI" id="CHEBI:83099"/>
        <dbReference type="ChEBI" id="CHEBI:83100"/>
        <dbReference type="EC" id="1.8.1.4"/>
    </reaction>
</comment>
<evidence type="ECO:0000256" key="6">
    <source>
        <dbReference type="ARBA" id="ARBA00022630"/>
    </source>
</evidence>
<comment type="miscellaneous">
    <text evidence="16">The active site is a redox-active disulfide bond.</text>
</comment>
<feature type="binding site" evidence="14">
    <location>
        <position position="195"/>
    </location>
    <ligand>
        <name>NAD(+)</name>
        <dbReference type="ChEBI" id="CHEBI:57540"/>
    </ligand>
</feature>
<evidence type="ECO:0000256" key="13">
    <source>
        <dbReference type="PIRSR" id="PIRSR000350-2"/>
    </source>
</evidence>
<dbReference type="PRINTS" id="PR00411">
    <property type="entry name" value="PNDRDTASEI"/>
</dbReference>